<dbReference type="RefSeq" id="WP_190250065.1">
    <property type="nucleotide sequence ID" value="NZ_BMPI01000010.1"/>
</dbReference>
<evidence type="ECO:0000259" key="2">
    <source>
        <dbReference type="Pfam" id="PF08401"/>
    </source>
</evidence>
<feature type="compositionally biased region" description="Basic and acidic residues" evidence="1">
    <location>
        <begin position="124"/>
        <end position="134"/>
    </location>
</feature>
<organism evidence="3 4">
    <name type="scientific">Dactylosporangium sucinum</name>
    <dbReference type="NCBI Taxonomy" id="1424081"/>
    <lineage>
        <taxon>Bacteria</taxon>
        <taxon>Bacillati</taxon>
        <taxon>Actinomycetota</taxon>
        <taxon>Actinomycetes</taxon>
        <taxon>Micromonosporales</taxon>
        <taxon>Micromonosporaceae</taxon>
        <taxon>Dactylosporangium</taxon>
    </lineage>
</organism>
<feature type="domain" description="N-terminal" evidence="2">
    <location>
        <begin position="32"/>
        <end position="124"/>
    </location>
</feature>
<sequence length="423" mass="45286">MAPRRSKPPSAQQRAKWDAERRDKLAVLQQRIVDEVGKLTDGEQWRQWLSFAANFHDYSFGNTLLIWSQRPDATLVAGYQRWQEIGRQVRKGETGIAILAPITVRASSTADHRDRVSAAGHGARGGEQDTHDATAGEDVDQPTRLRFRVVHVFDVSQLDGGGPEVPTKPNAATLAPQLLTGQAPHGVWDALAYIAESRGYTVARGDCGSANGYTDYANRLIKIRDNVDDAQAVKTMIHELSHVALHEPSDFGWATTADCRGAKEVEAESVAYLVAAHYGMDTATYSFAYVTRWAERAAAETKNSPEDVVRASGQRVIKTALAITEAADAALGAAPPEPSPDLAARVSAGAERTAALRDAAEAAEAQAALFDHASGDPAEVVDAARRTSAARAFPPFAALNPGARPHPAPIPVAAAALQAGRRK</sequence>
<evidence type="ECO:0000256" key="1">
    <source>
        <dbReference type="SAM" id="MobiDB-lite"/>
    </source>
</evidence>
<gene>
    <name evidence="3" type="ORF">GCM10007977_026440</name>
</gene>
<feature type="region of interest" description="Disordered" evidence="1">
    <location>
        <begin position="110"/>
        <end position="140"/>
    </location>
</feature>
<accession>A0A917TIX1</accession>
<proteinExistence type="predicted"/>
<dbReference type="AlphaFoldDB" id="A0A917TIX1"/>
<name>A0A917TIX1_9ACTN</name>
<reference evidence="3" key="2">
    <citation type="submission" date="2020-09" db="EMBL/GenBank/DDBJ databases">
        <authorList>
            <person name="Sun Q."/>
            <person name="Ohkuma M."/>
        </authorList>
    </citation>
    <scope>NUCLEOTIDE SEQUENCE</scope>
    <source>
        <strain evidence="3">JCM 19831</strain>
    </source>
</reference>
<dbReference type="Proteomes" id="UP000642070">
    <property type="component" value="Unassembled WGS sequence"/>
</dbReference>
<dbReference type="EMBL" id="BMPI01000010">
    <property type="protein sequence ID" value="GGM24012.1"/>
    <property type="molecule type" value="Genomic_DNA"/>
</dbReference>
<comment type="caution">
    <text evidence="3">The sequence shown here is derived from an EMBL/GenBank/DDBJ whole genome shotgun (WGS) entry which is preliminary data.</text>
</comment>
<keyword evidence="4" id="KW-1185">Reference proteome</keyword>
<evidence type="ECO:0000313" key="3">
    <source>
        <dbReference type="EMBL" id="GGM24012.1"/>
    </source>
</evidence>
<evidence type="ECO:0000313" key="4">
    <source>
        <dbReference type="Proteomes" id="UP000642070"/>
    </source>
</evidence>
<dbReference type="Pfam" id="PF08401">
    <property type="entry name" value="ArdcN"/>
    <property type="match status" value="1"/>
</dbReference>
<dbReference type="InterPro" id="IPR013610">
    <property type="entry name" value="ArdC_N"/>
</dbReference>
<reference evidence="3" key="1">
    <citation type="journal article" date="2014" name="Int. J. Syst. Evol. Microbiol.">
        <title>Complete genome sequence of Corynebacterium casei LMG S-19264T (=DSM 44701T), isolated from a smear-ripened cheese.</title>
        <authorList>
            <consortium name="US DOE Joint Genome Institute (JGI-PGF)"/>
            <person name="Walter F."/>
            <person name="Albersmeier A."/>
            <person name="Kalinowski J."/>
            <person name="Ruckert C."/>
        </authorList>
    </citation>
    <scope>NUCLEOTIDE SEQUENCE</scope>
    <source>
        <strain evidence="3">JCM 19831</strain>
    </source>
</reference>
<dbReference type="GO" id="GO:0003697">
    <property type="term" value="F:single-stranded DNA binding"/>
    <property type="evidence" value="ECO:0007669"/>
    <property type="project" value="InterPro"/>
</dbReference>
<protein>
    <recommendedName>
        <fullName evidence="2">N-terminal domain-containing protein</fullName>
    </recommendedName>
</protein>